<feature type="compositionally biased region" description="Polar residues" evidence="2">
    <location>
        <begin position="218"/>
        <end position="235"/>
    </location>
</feature>
<accession>A0AAW1QVL5</accession>
<feature type="region of interest" description="Disordered" evidence="2">
    <location>
        <begin position="54"/>
        <end position="235"/>
    </location>
</feature>
<organism evidence="3 4">
    <name type="scientific">Apatococcus lobatus</name>
    <dbReference type="NCBI Taxonomy" id="904363"/>
    <lineage>
        <taxon>Eukaryota</taxon>
        <taxon>Viridiplantae</taxon>
        <taxon>Chlorophyta</taxon>
        <taxon>core chlorophytes</taxon>
        <taxon>Trebouxiophyceae</taxon>
        <taxon>Chlorellales</taxon>
        <taxon>Chlorellaceae</taxon>
        <taxon>Apatococcus</taxon>
    </lineage>
</organism>
<protein>
    <submittedName>
        <fullName evidence="3">Uncharacterized protein</fullName>
    </submittedName>
</protein>
<reference evidence="3 4" key="1">
    <citation type="journal article" date="2024" name="Nat. Commun.">
        <title>Phylogenomics reveals the evolutionary origins of lichenization in chlorophyte algae.</title>
        <authorList>
            <person name="Puginier C."/>
            <person name="Libourel C."/>
            <person name="Otte J."/>
            <person name="Skaloud P."/>
            <person name="Haon M."/>
            <person name="Grisel S."/>
            <person name="Petersen M."/>
            <person name="Berrin J.G."/>
            <person name="Delaux P.M."/>
            <person name="Dal Grande F."/>
            <person name="Keller J."/>
        </authorList>
    </citation>
    <scope>NUCLEOTIDE SEQUENCE [LARGE SCALE GENOMIC DNA]</scope>
    <source>
        <strain evidence="3 4">SAG 2145</strain>
    </source>
</reference>
<gene>
    <name evidence="3" type="ORF">WJX74_005158</name>
</gene>
<feature type="coiled-coil region" evidence="1">
    <location>
        <begin position="470"/>
        <end position="529"/>
    </location>
</feature>
<feature type="region of interest" description="Disordered" evidence="2">
    <location>
        <begin position="1"/>
        <end position="41"/>
    </location>
</feature>
<evidence type="ECO:0000313" key="3">
    <source>
        <dbReference type="EMBL" id="KAK9825276.1"/>
    </source>
</evidence>
<feature type="compositionally biased region" description="Polar residues" evidence="2">
    <location>
        <begin position="548"/>
        <end position="561"/>
    </location>
</feature>
<feature type="compositionally biased region" description="Polar residues" evidence="2">
    <location>
        <begin position="154"/>
        <end position="165"/>
    </location>
</feature>
<dbReference type="AlphaFoldDB" id="A0AAW1QVL5"/>
<feature type="region of interest" description="Disordered" evidence="2">
    <location>
        <begin position="539"/>
        <end position="561"/>
    </location>
</feature>
<evidence type="ECO:0000313" key="4">
    <source>
        <dbReference type="Proteomes" id="UP001438707"/>
    </source>
</evidence>
<dbReference type="EMBL" id="JALJOS010000025">
    <property type="protein sequence ID" value="KAK9825276.1"/>
    <property type="molecule type" value="Genomic_DNA"/>
</dbReference>
<sequence length="789" mass="86675">MPLPTIPEGLDDESYGDGMDMDTLLDEMGLGDDDGPPTPPRFLQNHAMLAVPPRHKANPKAAQQSPQQGVAGVKPTARTPLQEHALDPAGDAVVENGQATFRKLTGLKGPQRPPSVVHRRSDTIEDLDAQLFGSPSRDQKHATDDPAAAKAQPNPVSRPSGSITQPGLAGGVLQSHKTHSAHHQHAPLSPEPQSIEDGRDDRFSAYPARQHSADNAPLASQHQSTSQLPPRFQSSIAGRPSFAQPSFVPFSGQVRPQLLHTTTRSATVDPAKLIHAIYPSQPDGDTASSIQELQDQYNVELETLRTQLADTQQEFAAHARLAHVELANELQEERKEHATAHAALKAQAEKAQQESWSGKQALLAHHLQRSEAEALNHGPCHGFRGSAVPWYQQYMCMAQEASQRELEAIQRMLETAQRAQIIAREEHGRERSRWIAEDLQQRQRMAEDAASAGRAADAARTEELTVRQQLVQLRAHASRAQVEVDMLEEQLQQLRCQARDAKAVAEADADRLEADSRRIAREAQQLLDLGADVQQKSEEVAKAHARNKATSDGLQAQASDLSAQRDDVADALRQLDHKHDRLHEERVLWEEERAQLIRERGHWAEQRGAALAAAEQAATLQAALASQMGNAPLLKVPAWQSLPMLQLMSTHSVTPHKPSYQDNHHQQPPRPGDQPARANPGEAAVHGSTIPEPAASLGTVQIPEQSSRTAQQEAAECLFPDSVEPIIPERPAPHTYLEGQRKFLTSLRSSQGQELLMLSWSAVRGLHAADIKTLKTFRTRQQHSKHLTG</sequence>
<evidence type="ECO:0000256" key="2">
    <source>
        <dbReference type="SAM" id="MobiDB-lite"/>
    </source>
</evidence>
<proteinExistence type="predicted"/>
<keyword evidence="4" id="KW-1185">Reference proteome</keyword>
<feature type="coiled-coil region" evidence="1">
    <location>
        <begin position="294"/>
        <end position="354"/>
    </location>
</feature>
<feature type="region of interest" description="Disordered" evidence="2">
    <location>
        <begin position="652"/>
        <end position="690"/>
    </location>
</feature>
<feature type="compositionally biased region" description="Acidic residues" evidence="2">
    <location>
        <begin position="9"/>
        <end position="35"/>
    </location>
</feature>
<keyword evidence="1" id="KW-0175">Coiled coil</keyword>
<name>A0AAW1QVL5_9CHLO</name>
<feature type="compositionally biased region" description="Basic residues" evidence="2">
    <location>
        <begin position="176"/>
        <end position="185"/>
    </location>
</feature>
<evidence type="ECO:0000256" key="1">
    <source>
        <dbReference type="SAM" id="Coils"/>
    </source>
</evidence>
<comment type="caution">
    <text evidence="3">The sequence shown here is derived from an EMBL/GenBank/DDBJ whole genome shotgun (WGS) entry which is preliminary data.</text>
</comment>
<feature type="coiled-coil region" evidence="1">
    <location>
        <begin position="572"/>
        <end position="599"/>
    </location>
</feature>
<dbReference type="Proteomes" id="UP001438707">
    <property type="component" value="Unassembled WGS sequence"/>
</dbReference>